<dbReference type="Proteomes" id="UP000224006">
    <property type="component" value="Unassembled WGS sequence"/>
</dbReference>
<evidence type="ECO:0000259" key="2">
    <source>
        <dbReference type="Pfam" id="PF03372"/>
    </source>
</evidence>
<dbReference type="AlphaFoldDB" id="A0A2A9M6Q7"/>
<keyword evidence="3" id="KW-0255">Endonuclease</keyword>
<dbReference type="EMBL" id="NWUJ01000007">
    <property type="protein sequence ID" value="PFH34158.1"/>
    <property type="molecule type" value="Genomic_DNA"/>
</dbReference>
<feature type="compositionally biased region" description="Polar residues" evidence="1">
    <location>
        <begin position="100"/>
        <end position="114"/>
    </location>
</feature>
<dbReference type="InterPro" id="IPR005135">
    <property type="entry name" value="Endo/exonuclease/phosphatase"/>
</dbReference>
<dbReference type="GeneID" id="40312236"/>
<keyword evidence="3" id="KW-0269">Exonuclease</keyword>
<dbReference type="VEuPathDB" id="ToxoDB:BESB_073100"/>
<gene>
    <name evidence="3" type="ORF">BESB_073100</name>
</gene>
<sequence>MVALFAEETVILVVKTQRGNARLEGFEPNYSKGGYGTDIQATAHAPLFLKASELVRHCDRIGFRTDRCGAEEPREEEDSETRSSYARDPGCRSSEAISGRQRSVSTPLGSSSIDSRGPSEALYGANLRILCLNAYLVPPSISWNPYLWAPFWSCKRPYQRAEEIGRLSTQYDVTCLQEVWGANVAAMNAYVLPTHSILPETQSGSRFSCVGELIDPVRFFFNKTGGLWFSWRRSKCALISMARHYFPSGSQVPFSNQNVTAIELDVSPVFPNHRLVVLNTHFSVLGLEPRRQNLDALKTFIKELAWKAYLLYLGRQLDAGIDTANSLAGPKVPPSFLKDVSVLLCGDFNIDPDRTPRQYRRLTTLDGDAVFRDLFLPENNPNYPHQYTYFTQETLIEMKKKHSVSRKGNSLYPWPFRGRVDYMFAVDEVRLSAKEVISLVRKFPPEAVVGDDYEEMDIPVLKDGSLTISFERIYCLGMDIVAQKQGSELSDHWPLSARITVGAPTIEVEQLPRPRKWQLLRGDSFCFDSSYVGASTEGESANLADHSTTAENRWRRRHVTSLRDEHMSPVERAHHVQKVGYKERFSIGTQNKHRARQQRLRTERTRGSTTTTARITTIPDEVVESDDEEKRRWGGAELAFFEADVPTSSAVTTDGGVLLTAPATASERGDQSSGSLYAQYEVESEPDEPYS</sequence>
<evidence type="ECO:0000256" key="1">
    <source>
        <dbReference type="SAM" id="MobiDB-lite"/>
    </source>
</evidence>
<dbReference type="GO" id="GO:0004527">
    <property type="term" value="F:exonuclease activity"/>
    <property type="evidence" value="ECO:0007669"/>
    <property type="project" value="UniProtKB-KW"/>
</dbReference>
<dbReference type="RefSeq" id="XP_029218167.1">
    <property type="nucleotide sequence ID" value="XM_029365683.1"/>
</dbReference>
<keyword evidence="3" id="KW-0540">Nuclease</keyword>
<name>A0A2A9M6Q7_BESBE</name>
<keyword evidence="4" id="KW-1185">Reference proteome</keyword>
<proteinExistence type="predicted"/>
<dbReference type="SUPFAM" id="SSF56219">
    <property type="entry name" value="DNase I-like"/>
    <property type="match status" value="1"/>
</dbReference>
<organism evidence="3 4">
    <name type="scientific">Besnoitia besnoiti</name>
    <name type="common">Apicomplexan protozoan</name>
    <dbReference type="NCBI Taxonomy" id="94643"/>
    <lineage>
        <taxon>Eukaryota</taxon>
        <taxon>Sar</taxon>
        <taxon>Alveolata</taxon>
        <taxon>Apicomplexa</taxon>
        <taxon>Conoidasida</taxon>
        <taxon>Coccidia</taxon>
        <taxon>Eucoccidiorida</taxon>
        <taxon>Eimeriorina</taxon>
        <taxon>Sarcocystidae</taxon>
        <taxon>Besnoitia</taxon>
    </lineage>
</organism>
<evidence type="ECO:0000313" key="3">
    <source>
        <dbReference type="EMBL" id="PFH34158.1"/>
    </source>
</evidence>
<dbReference type="GO" id="GO:0004519">
    <property type="term" value="F:endonuclease activity"/>
    <property type="evidence" value="ECO:0007669"/>
    <property type="project" value="UniProtKB-KW"/>
</dbReference>
<feature type="region of interest" description="Disordered" evidence="1">
    <location>
        <begin position="589"/>
        <end position="611"/>
    </location>
</feature>
<evidence type="ECO:0000313" key="4">
    <source>
        <dbReference type="Proteomes" id="UP000224006"/>
    </source>
</evidence>
<feature type="region of interest" description="Disordered" evidence="1">
    <location>
        <begin position="662"/>
        <end position="691"/>
    </location>
</feature>
<feature type="domain" description="Endonuclease/exonuclease/phosphatase" evidence="2">
    <location>
        <begin position="160"/>
        <end position="436"/>
    </location>
</feature>
<feature type="compositionally biased region" description="Acidic residues" evidence="1">
    <location>
        <begin position="682"/>
        <end position="691"/>
    </location>
</feature>
<reference evidence="3 4" key="1">
    <citation type="submission" date="2017-09" db="EMBL/GenBank/DDBJ databases">
        <title>Genome sequencing of Besnoitia besnoiti strain Bb-Ger1.</title>
        <authorList>
            <person name="Schares G."/>
            <person name="Venepally P."/>
            <person name="Lorenzi H.A."/>
        </authorList>
    </citation>
    <scope>NUCLEOTIDE SEQUENCE [LARGE SCALE GENOMIC DNA]</scope>
    <source>
        <strain evidence="3 4">Bb-Ger1</strain>
    </source>
</reference>
<dbReference type="Pfam" id="PF03372">
    <property type="entry name" value="Exo_endo_phos"/>
    <property type="match status" value="1"/>
</dbReference>
<feature type="region of interest" description="Disordered" evidence="1">
    <location>
        <begin position="69"/>
        <end position="116"/>
    </location>
</feature>
<protein>
    <submittedName>
        <fullName evidence="3">Endonuclease/exonuclease/phosphatase family protein</fullName>
    </submittedName>
</protein>
<dbReference type="KEGG" id="bbes:BESB_073100"/>
<comment type="caution">
    <text evidence="3">The sequence shown here is derived from an EMBL/GenBank/DDBJ whole genome shotgun (WGS) entry which is preliminary data.</text>
</comment>
<dbReference type="OrthoDB" id="329500at2759"/>
<dbReference type="Gene3D" id="3.60.10.10">
    <property type="entry name" value="Endonuclease/exonuclease/phosphatase"/>
    <property type="match status" value="1"/>
</dbReference>
<accession>A0A2A9M6Q7</accession>
<keyword evidence="3" id="KW-0378">Hydrolase</keyword>
<dbReference type="InterPro" id="IPR036691">
    <property type="entry name" value="Endo/exonu/phosph_ase_sf"/>
</dbReference>